<dbReference type="SUPFAM" id="SSF55729">
    <property type="entry name" value="Acyl-CoA N-acyltransferases (Nat)"/>
    <property type="match status" value="1"/>
</dbReference>
<dbReference type="Pfam" id="PF13673">
    <property type="entry name" value="Acetyltransf_10"/>
    <property type="match status" value="1"/>
</dbReference>
<name>A0ABR4CJV4_9HELO</name>
<proteinExistence type="predicted"/>
<evidence type="ECO:0000313" key="3">
    <source>
        <dbReference type="Proteomes" id="UP001595075"/>
    </source>
</evidence>
<keyword evidence="3" id="KW-1185">Reference proteome</keyword>
<feature type="domain" description="N-acetyltransferase" evidence="1">
    <location>
        <begin position="67"/>
        <end position="218"/>
    </location>
</feature>
<accession>A0ABR4CJV4</accession>
<dbReference type="InterPro" id="IPR052523">
    <property type="entry name" value="Trichothecene_AcTrans"/>
</dbReference>
<reference evidence="2 3" key="1">
    <citation type="journal article" date="2024" name="Commun. Biol.">
        <title>Comparative genomic analysis of thermophilic fungi reveals convergent evolutionary adaptations and gene losses.</title>
        <authorList>
            <person name="Steindorff A.S."/>
            <person name="Aguilar-Pontes M.V."/>
            <person name="Robinson A.J."/>
            <person name="Andreopoulos B."/>
            <person name="LaButti K."/>
            <person name="Kuo A."/>
            <person name="Mondo S."/>
            <person name="Riley R."/>
            <person name="Otillar R."/>
            <person name="Haridas S."/>
            <person name="Lipzen A."/>
            <person name="Grimwood J."/>
            <person name="Schmutz J."/>
            <person name="Clum A."/>
            <person name="Reid I.D."/>
            <person name="Moisan M.C."/>
            <person name="Butler G."/>
            <person name="Nguyen T.T.M."/>
            <person name="Dewar K."/>
            <person name="Conant G."/>
            <person name="Drula E."/>
            <person name="Henrissat B."/>
            <person name="Hansel C."/>
            <person name="Singer S."/>
            <person name="Hutchinson M.I."/>
            <person name="de Vries R.P."/>
            <person name="Natvig D.O."/>
            <person name="Powell A.J."/>
            <person name="Tsang A."/>
            <person name="Grigoriev I.V."/>
        </authorList>
    </citation>
    <scope>NUCLEOTIDE SEQUENCE [LARGE SCALE GENOMIC DNA]</scope>
    <source>
        <strain evidence="2 3">CBS 494.80</strain>
    </source>
</reference>
<dbReference type="Gene3D" id="3.40.630.30">
    <property type="match status" value="1"/>
</dbReference>
<sequence>MPLKLSELQIEDFETMINHANLYLPGENLIGMPTPLCWKVSSKLEAQERLRFHMAQQKRRFLGDRTAKYLKITDDESEEIISLARWHFYPNGYVYAKEIDWEVHNPVEGMPFPQGMNIELHNFILRERDGERRNWMVENEPCWILMHLVTRESQRGRGAAGMLVSWGVEKARADDVPVYLEAAPLARPMYQKYGFQQIGEPFMLDLRPHGVDLDNFIAKMGILPTKSELPVPEC</sequence>
<organism evidence="2 3">
    <name type="scientific">Oculimacula yallundae</name>
    <dbReference type="NCBI Taxonomy" id="86028"/>
    <lineage>
        <taxon>Eukaryota</taxon>
        <taxon>Fungi</taxon>
        <taxon>Dikarya</taxon>
        <taxon>Ascomycota</taxon>
        <taxon>Pezizomycotina</taxon>
        <taxon>Leotiomycetes</taxon>
        <taxon>Helotiales</taxon>
        <taxon>Ploettnerulaceae</taxon>
        <taxon>Oculimacula</taxon>
    </lineage>
</organism>
<comment type="caution">
    <text evidence="2">The sequence shown here is derived from an EMBL/GenBank/DDBJ whole genome shotgun (WGS) entry which is preliminary data.</text>
</comment>
<dbReference type="Proteomes" id="UP001595075">
    <property type="component" value="Unassembled WGS sequence"/>
</dbReference>
<dbReference type="EMBL" id="JAZHXI010000007">
    <property type="protein sequence ID" value="KAL2070002.1"/>
    <property type="molecule type" value="Genomic_DNA"/>
</dbReference>
<dbReference type="PANTHER" id="PTHR42791">
    <property type="entry name" value="GNAT FAMILY ACETYLTRANSFERASE"/>
    <property type="match status" value="1"/>
</dbReference>
<evidence type="ECO:0000313" key="2">
    <source>
        <dbReference type="EMBL" id="KAL2070002.1"/>
    </source>
</evidence>
<evidence type="ECO:0000259" key="1">
    <source>
        <dbReference type="PROSITE" id="PS51186"/>
    </source>
</evidence>
<dbReference type="PROSITE" id="PS51186">
    <property type="entry name" value="GNAT"/>
    <property type="match status" value="1"/>
</dbReference>
<protein>
    <recommendedName>
        <fullName evidence="1">N-acetyltransferase domain-containing protein</fullName>
    </recommendedName>
</protein>
<dbReference type="InterPro" id="IPR000182">
    <property type="entry name" value="GNAT_dom"/>
</dbReference>
<dbReference type="InterPro" id="IPR016181">
    <property type="entry name" value="Acyl_CoA_acyltransferase"/>
</dbReference>
<dbReference type="PANTHER" id="PTHR42791:SF1">
    <property type="entry name" value="N-ACETYLTRANSFERASE DOMAIN-CONTAINING PROTEIN"/>
    <property type="match status" value="1"/>
</dbReference>
<gene>
    <name evidence="2" type="ORF">VTL71DRAFT_14682</name>
</gene>